<dbReference type="EMBL" id="LR746273">
    <property type="protein sequence ID" value="CAA7404002.1"/>
    <property type="molecule type" value="Genomic_DNA"/>
</dbReference>
<accession>A0A7I8L2L0</accession>
<proteinExistence type="predicted"/>
<reference evidence="1" key="1">
    <citation type="submission" date="2020-02" db="EMBL/GenBank/DDBJ databases">
        <authorList>
            <person name="Scholz U."/>
            <person name="Mascher M."/>
            <person name="Fiebig A."/>
        </authorList>
    </citation>
    <scope>NUCLEOTIDE SEQUENCE</scope>
</reference>
<dbReference type="AlphaFoldDB" id="A0A7I8L2L0"/>
<evidence type="ECO:0000313" key="1">
    <source>
        <dbReference type="EMBL" id="CAA7404002.1"/>
    </source>
</evidence>
<name>A0A7I8L2L0_SPIIN</name>
<protein>
    <submittedName>
        <fullName evidence="1">Uncharacterized protein</fullName>
    </submittedName>
</protein>
<sequence length="143" mass="14947">MKWVAESSPAAVTRRSGKTATLWGACQGASSSGPRSKRRLFIASGTLSGGGDSSPGRSSSSRRRLVLSSLACTTTPCPTAGWPPVTWKGSGAHVPLSVQAARALARGYSPTELPTCLRARLAGRSPPFCNILVLFLVLHLSQK</sequence>
<dbReference type="Proteomes" id="UP000663760">
    <property type="component" value="Chromosome 10"/>
</dbReference>
<organism evidence="1 2">
    <name type="scientific">Spirodela intermedia</name>
    <name type="common">Intermediate duckweed</name>
    <dbReference type="NCBI Taxonomy" id="51605"/>
    <lineage>
        <taxon>Eukaryota</taxon>
        <taxon>Viridiplantae</taxon>
        <taxon>Streptophyta</taxon>
        <taxon>Embryophyta</taxon>
        <taxon>Tracheophyta</taxon>
        <taxon>Spermatophyta</taxon>
        <taxon>Magnoliopsida</taxon>
        <taxon>Liliopsida</taxon>
        <taxon>Araceae</taxon>
        <taxon>Lemnoideae</taxon>
        <taxon>Spirodela</taxon>
    </lineage>
</organism>
<keyword evidence="2" id="KW-1185">Reference proteome</keyword>
<gene>
    <name evidence="1" type="ORF">SI8410_10014680</name>
</gene>
<evidence type="ECO:0000313" key="2">
    <source>
        <dbReference type="Proteomes" id="UP000663760"/>
    </source>
</evidence>